<dbReference type="Gene3D" id="1.10.10.10">
    <property type="entry name" value="Winged helix-like DNA-binding domain superfamily/Winged helix DNA-binding domain"/>
    <property type="match status" value="1"/>
</dbReference>
<dbReference type="Proteomes" id="UP000325957">
    <property type="component" value="Unassembled WGS sequence"/>
</dbReference>
<dbReference type="Gene3D" id="3.60.15.10">
    <property type="entry name" value="Ribonuclease Z/Hydroxyacylglutathione hydrolase-like"/>
    <property type="match status" value="1"/>
</dbReference>
<dbReference type="GO" id="GO:0016787">
    <property type="term" value="F:hydrolase activity"/>
    <property type="evidence" value="ECO:0007669"/>
    <property type="project" value="UniProtKB-KW"/>
</dbReference>
<evidence type="ECO:0000313" key="3">
    <source>
        <dbReference type="Proteomes" id="UP000325957"/>
    </source>
</evidence>
<gene>
    <name evidence="2" type="ORF">FCK90_03270</name>
</gene>
<comment type="caution">
    <text evidence="2">The sequence shown here is derived from an EMBL/GenBank/DDBJ whole genome shotgun (WGS) entry which is preliminary data.</text>
</comment>
<accession>A0A5J5L1H8</accession>
<dbReference type="EMBL" id="SZWF01000002">
    <property type="protein sequence ID" value="KAA9395428.1"/>
    <property type="molecule type" value="Genomic_DNA"/>
</dbReference>
<dbReference type="PANTHER" id="PTHR23131:SF0">
    <property type="entry name" value="ENDORIBONUCLEASE LACTB2"/>
    <property type="match status" value="1"/>
</dbReference>
<dbReference type="InterPro" id="IPR036866">
    <property type="entry name" value="RibonucZ/Hydroxyglut_hydro"/>
</dbReference>
<keyword evidence="3" id="KW-1185">Reference proteome</keyword>
<dbReference type="Pfam" id="PF00753">
    <property type="entry name" value="Lactamase_B"/>
    <property type="match status" value="1"/>
</dbReference>
<dbReference type="CDD" id="cd16278">
    <property type="entry name" value="metallo-hydrolase-like_MBL-fold"/>
    <property type="match status" value="1"/>
</dbReference>
<dbReference type="RefSeq" id="WP_158032853.1">
    <property type="nucleotide sequence ID" value="NZ_ML708611.1"/>
</dbReference>
<dbReference type="InterPro" id="IPR001279">
    <property type="entry name" value="Metallo-B-lactamas"/>
</dbReference>
<reference evidence="2 3" key="1">
    <citation type="submission" date="2019-05" db="EMBL/GenBank/DDBJ databases">
        <title>Kocuria coralli sp. nov., a novel actinobacterium isolated from coral reef seawater.</title>
        <authorList>
            <person name="Li J."/>
        </authorList>
    </citation>
    <scope>NUCLEOTIDE SEQUENCE [LARGE SCALE GENOMIC DNA]</scope>
    <source>
        <strain evidence="2 3">SCSIO 13007</strain>
    </source>
</reference>
<dbReference type="OrthoDB" id="9788263at2"/>
<evidence type="ECO:0000313" key="2">
    <source>
        <dbReference type="EMBL" id="KAA9395428.1"/>
    </source>
</evidence>
<dbReference type="InterPro" id="IPR036388">
    <property type="entry name" value="WH-like_DNA-bd_sf"/>
</dbReference>
<dbReference type="AlphaFoldDB" id="A0A5J5L1H8"/>
<proteinExistence type="predicted"/>
<dbReference type="InterPro" id="IPR050662">
    <property type="entry name" value="Sec-metab_biosynth-thioest"/>
</dbReference>
<evidence type="ECO:0000259" key="1">
    <source>
        <dbReference type="SMART" id="SM00849"/>
    </source>
</evidence>
<sequence>MTRQYLTDSVSVIRADNPGAMTLDGTNTWILQAPRHGASGGGGGAVVVDPGPDLEEHLDELVAAGPIELVLITHRHGDHTEAIAALYERTDAPVRAHLEEHCRDGEPLHGGEVLTAGGLQIQVIHTPGHTSDSLSFVITEDFDPDSAGRPKTMVLTGDTVLGRGTTMIDHPDGTLAEYLDTLDRLEALAEGPGPTIGLPGHGEPLADLTETCRMLREHRLSRIDQVREAQRDLGAGATVEQLTDHIYADVPEGARRAAMRSIEAQVAYLAL</sequence>
<dbReference type="SUPFAM" id="SSF56281">
    <property type="entry name" value="Metallo-hydrolase/oxidoreductase"/>
    <property type="match status" value="1"/>
</dbReference>
<dbReference type="PANTHER" id="PTHR23131">
    <property type="entry name" value="ENDORIBONUCLEASE LACTB2"/>
    <property type="match status" value="1"/>
</dbReference>
<name>A0A5J5L1H8_9MICC</name>
<keyword evidence="2" id="KW-0378">Hydrolase</keyword>
<feature type="domain" description="Metallo-beta-lactamase" evidence="1">
    <location>
        <begin position="25"/>
        <end position="201"/>
    </location>
</feature>
<dbReference type="SMART" id="SM00849">
    <property type="entry name" value="Lactamase_B"/>
    <property type="match status" value="1"/>
</dbReference>
<organism evidence="2 3">
    <name type="scientific">Kocuria coralli</name>
    <dbReference type="NCBI Taxonomy" id="1461025"/>
    <lineage>
        <taxon>Bacteria</taxon>
        <taxon>Bacillati</taxon>
        <taxon>Actinomycetota</taxon>
        <taxon>Actinomycetes</taxon>
        <taxon>Micrococcales</taxon>
        <taxon>Micrococcaceae</taxon>
        <taxon>Kocuria</taxon>
    </lineage>
</organism>
<protein>
    <submittedName>
        <fullName evidence="2">MBL fold metallo-hydrolase</fullName>
    </submittedName>
</protein>